<dbReference type="PANTHER" id="PTHR10766">
    <property type="entry name" value="TRANSMEMBRANE 9 SUPERFAMILY PROTEIN"/>
    <property type="match status" value="1"/>
</dbReference>
<feature type="transmembrane region" description="Helical" evidence="9">
    <location>
        <begin position="481"/>
        <end position="507"/>
    </location>
</feature>
<evidence type="ECO:0000256" key="6">
    <source>
        <dbReference type="ARBA" id="ARBA00022753"/>
    </source>
</evidence>
<proteinExistence type="inferred from homology"/>
<feature type="transmembrane region" description="Helical" evidence="9">
    <location>
        <begin position="450"/>
        <end position="469"/>
    </location>
</feature>
<evidence type="ECO:0000256" key="5">
    <source>
        <dbReference type="ARBA" id="ARBA00022729"/>
    </source>
</evidence>
<dbReference type="GO" id="GO:0010008">
    <property type="term" value="C:endosome membrane"/>
    <property type="evidence" value="ECO:0007669"/>
    <property type="project" value="UniProtKB-SubCell"/>
</dbReference>
<evidence type="ECO:0000256" key="8">
    <source>
        <dbReference type="ARBA" id="ARBA00023136"/>
    </source>
</evidence>
<evidence type="ECO:0000256" key="4">
    <source>
        <dbReference type="ARBA" id="ARBA00022692"/>
    </source>
</evidence>
<evidence type="ECO:0000256" key="7">
    <source>
        <dbReference type="ARBA" id="ARBA00022989"/>
    </source>
</evidence>
<protein>
    <recommendedName>
        <fullName evidence="9">Transmembrane 9 superfamily member</fullName>
    </recommendedName>
</protein>
<reference evidence="10" key="1">
    <citation type="submission" date="2020-07" db="EMBL/GenBank/DDBJ databases">
        <authorList>
            <person name="Lin J."/>
        </authorList>
    </citation>
    <scope>NUCLEOTIDE SEQUENCE</scope>
</reference>
<dbReference type="PANTHER" id="PTHR10766:SF169">
    <property type="entry name" value="TRANSMEMBRANE 9 SUPERFAMILY MEMBER"/>
    <property type="match status" value="1"/>
</dbReference>
<dbReference type="GO" id="GO:0000139">
    <property type="term" value="C:Golgi membrane"/>
    <property type="evidence" value="ECO:0007669"/>
    <property type="project" value="UniProtKB-SubCell"/>
</dbReference>
<sequence length="589" mass="66965">MRGTATSSAAAAAVAVAVAVAVLLCFEVAGVAADASDHRYKPEDPSRSTPTSETYRFFDLPSAFQEKTEALGEVLNGDRLVDAPYKLDFRVDFDSKLVCKKTLTKEDVAKFRNAIVKDYYFQMYYDDLPIWGFIGKVDKEGKADSSEHKYYLYRHIHFDIRYNNDRVIQINIHTDPHAIVDLVEDKEVEVEFLYSAKWKETTAPFEKRMEKYSQSSSLPHHLEVHWFSIINSCVTVLLLTGFLATILMRVLKNDFLKYAQDEESVDDQEESGWKYIHGDVFRFPNNKSLIAACLGSGTQLFALAIFIFILSLVGVFYPYNRGALFTALVVIYALTSGIAGYSSTSFYCQLEGTNWVRNLLLTGCLFCGPLFLTFCFLNTVAIVYSATAALPFGTIVVIFLIWTLVTAPLLVLGGIAGKNSKAEFQAPCRTTKYPREIPSLPWYRGTITQMAMAGFLPFSAIYIELYYIFASVWGHRSYTIYSILFIVFIILLIVTAFITVALTYFQLAAEDHKWWWRSFLCGGSTGFFIYGYCLYYYYARSDMSGFMQTSFFFGYMACICYAFFLMLGMVGFRAALLFVRHIYRSIKCE</sequence>
<comment type="similarity">
    <text evidence="3 9">Belongs to the nonaspanin (TM9SF) (TC 9.A.2) family.</text>
</comment>
<dbReference type="Pfam" id="PF02990">
    <property type="entry name" value="EMP70"/>
    <property type="match status" value="1"/>
</dbReference>
<organism evidence="10">
    <name type="scientific">Ananas comosus var. bracteatus</name>
    <name type="common">red pineapple</name>
    <dbReference type="NCBI Taxonomy" id="296719"/>
    <lineage>
        <taxon>Eukaryota</taxon>
        <taxon>Viridiplantae</taxon>
        <taxon>Streptophyta</taxon>
        <taxon>Embryophyta</taxon>
        <taxon>Tracheophyta</taxon>
        <taxon>Spermatophyta</taxon>
        <taxon>Magnoliopsida</taxon>
        <taxon>Liliopsida</taxon>
        <taxon>Poales</taxon>
        <taxon>Bromeliaceae</taxon>
        <taxon>Bromelioideae</taxon>
        <taxon>Ananas</taxon>
    </lineage>
</organism>
<feature type="transmembrane region" description="Helical" evidence="9">
    <location>
        <begin position="289"/>
        <end position="317"/>
    </location>
</feature>
<feature type="transmembrane region" description="Helical" evidence="9">
    <location>
        <begin position="390"/>
        <end position="412"/>
    </location>
</feature>
<evidence type="ECO:0000256" key="9">
    <source>
        <dbReference type="RuleBase" id="RU363079"/>
    </source>
</evidence>
<feature type="transmembrane region" description="Helical" evidence="9">
    <location>
        <begin position="323"/>
        <end position="347"/>
    </location>
</feature>
<evidence type="ECO:0000256" key="3">
    <source>
        <dbReference type="ARBA" id="ARBA00005227"/>
    </source>
</evidence>
<feature type="chain" id="PRO_5028502129" description="Transmembrane 9 superfamily member" evidence="9">
    <location>
        <begin position="34"/>
        <end position="589"/>
    </location>
</feature>
<keyword evidence="8 9" id="KW-0472">Membrane</keyword>
<evidence type="ECO:0000256" key="2">
    <source>
        <dbReference type="ARBA" id="ARBA00004653"/>
    </source>
</evidence>
<keyword evidence="4 9" id="KW-0812">Transmembrane</keyword>
<feature type="transmembrane region" description="Helical" evidence="9">
    <location>
        <begin position="551"/>
        <end position="579"/>
    </location>
</feature>
<feature type="transmembrane region" description="Helical" evidence="9">
    <location>
        <begin position="519"/>
        <end position="539"/>
    </location>
</feature>
<feature type="transmembrane region" description="Helical" evidence="9">
    <location>
        <begin position="224"/>
        <end position="247"/>
    </location>
</feature>
<dbReference type="AlphaFoldDB" id="A0A6V7PPR4"/>
<dbReference type="EMBL" id="LR862150">
    <property type="protein sequence ID" value="CAD1832817.1"/>
    <property type="molecule type" value="Genomic_DNA"/>
</dbReference>
<keyword evidence="5 9" id="KW-0732">Signal</keyword>
<dbReference type="InterPro" id="IPR004240">
    <property type="entry name" value="EMP70"/>
</dbReference>
<accession>A0A6V7PPR4</accession>
<feature type="transmembrane region" description="Helical" evidence="9">
    <location>
        <begin position="359"/>
        <end position="384"/>
    </location>
</feature>
<evidence type="ECO:0000256" key="1">
    <source>
        <dbReference type="ARBA" id="ARBA00004337"/>
    </source>
</evidence>
<evidence type="ECO:0000313" key="10">
    <source>
        <dbReference type="EMBL" id="CAD1832817.1"/>
    </source>
</evidence>
<keyword evidence="7 9" id="KW-1133">Transmembrane helix</keyword>
<comment type="subcellular location">
    <subcellularLocation>
        <location evidence="1">Endosome membrane</location>
        <topology evidence="1">Multi-pass membrane protein</topology>
    </subcellularLocation>
    <subcellularLocation>
        <location evidence="2">Golgi apparatus membrane</location>
        <topology evidence="2">Multi-pass membrane protein</topology>
    </subcellularLocation>
</comment>
<gene>
    <name evidence="10" type="ORF">CB5_LOCUS16028</name>
</gene>
<dbReference type="SUPFAM" id="SSF103473">
    <property type="entry name" value="MFS general substrate transporter"/>
    <property type="match status" value="1"/>
</dbReference>
<feature type="signal peptide" evidence="9">
    <location>
        <begin position="1"/>
        <end position="33"/>
    </location>
</feature>
<dbReference type="GO" id="GO:0072657">
    <property type="term" value="P:protein localization to membrane"/>
    <property type="evidence" value="ECO:0007669"/>
    <property type="project" value="TreeGrafter"/>
</dbReference>
<name>A0A6V7PPR4_ANACO</name>
<keyword evidence="6" id="KW-0967">Endosome</keyword>
<dbReference type="InterPro" id="IPR036259">
    <property type="entry name" value="MFS_trans_sf"/>
</dbReference>